<feature type="transmembrane region" description="Helical" evidence="7">
    <location>
        <begin position="117"/>
        <end position="134"/>
    </location>
</feature>
<dbReference type="InterPro" id="IPR000620">
    <property type="entry name" value="EamA_dom"/>
</dbReference>
<organism evidence="9 10">
    <name type="scientific">Gallaecimonas xiamenensis 3-C-1</name>
    <dbReference type="NCBI Taxonomy" id="745411"/>
    <lineage>
        <taxon>Bacteria</taxon>
        <taxon>Pseudomonadati</taxon>
        <taxon>Pseudomonadota</taxon>
        <taxon>Gammaproteobacteria</taxon>
        <taxon>Enterobacterales</taxon>
        <taxon>Gallaecimonadaceae</taxon>
        <taxon>Gallaecimonas</taxon>
    </lineage>
</organism>
<feature type="transmembrane region" description="Helical" evidence="7">
    <location>
        <begin position="208"/>
        <end position="227"/>
    </location>
</feature>
<dbReference type="InterPro" id="IPR050638">
    <property type="entry name" value="AA-Vitamin_Transporters"/>
</dbReference>
<dbReference type="Proteomes" id="UP000006755">
    <property type="component" value="Unassembled WGS sequence"/>
</dbReference>
<feature type="transmembrane region" description="Helical" evidence="7">
    <location>
        <begin position="63"/>
        <end position="85"/>
    </location>
</feature>
<dbReference type="AlphaFoldDB" id="K2J2X2"/>
<accession>K2J2X2</accession>
<evidence type="ECO:0000256" key="2">
    <source>
        <dbReference type="ARBA" id="ARBA00007362"/>
    </source>
</evidence>
<protein>
    <recommendedName>
        <fullName evidence="8">EamA domain-containing protein</fullName>
    </recommendedName>
</protein>
<evidence type="ECO:0000313" key="10">
    <source>
        <dbReference type="Proteomes" id="UP000006755"/>
    </source>
</evidence>
<dbReference type="RefSeq" id="WP_008486100.1">
    <property type="nucleotide sequence ID" value="NZ_AMRI01000026.1"/>
</dbReference>
<evidence type="ECO:0000313" key="9">
    <source>
        <dbReference type="EMBL" id="EKE69162.1"/>
    </source>
</evidence>
<gene>
    <name evidence="9" type="ORF">B3C1_15974</name>
</gene>
<feature type="transmembrane region" description="Helical" evidence="7">
    <location>
        <begin position="176"/>
        <end position="196"/>
    </location>
</feature>
<keyword evidence="6 7" id="KW-0472">Membrane</keyword>
<evidence type="ECO:0000256" key="3">
    <source>
        <dbReference type="ARBA" id="ARBA00022475"/>
    </source>
</evidence>
<keyword evidence="10" id="KW-1185">Reference proteome</keyword>
<evidence type="ECO:0000259" key="8">
    <source>
        <dbReference type="Pfam" id="PF00892"/>
    </source>
</evidence>
<reference evidence="9 10" key="1">
    <citation type="journal article" date="2012" name="J. Bacteriol.">
        <title>Genome Sequence of Gallaecimonas xiamenensis Type Strain 3-C-1.</title>
        <authorList>
            <person name="Lai Q."/>
            <person name="Wang L."/>
            <person name="Wang W."/>
            <person name="Shao Z."/>
        </authorList>
    </citation>
    <scope>NUCLEOTIDE SEQUENCE [LARGE SCALE GENOMIC DNA]</scope>
    <source>
        <strain evidence="9 10">3-C-1</strain>
    </source>
</reference>
<feature type="transmembrane region" description="Helical" evidence="7">
    <location>
        <begin position="91"/>
        <end position="110"/>
    </location>
</feature>
<dbReference type="EMBL" id="AMRI01000026">
    <property type="protein sequence ID" value="EKE69162.1"/>
    <property type="molecule type" value="Genomic_DNA"/>
</dbReference>
<dbReference type="PATRIC" id="fig|745411.4.peg.3143"/>
<comment type="subcellular location">
    <subcellularLocation>
        <location evidence="1">Cell membrane</location>
        <topology evidence="1">Multi-pass membrane protein</topology>
    </subcellularLocation>
</comment>
<keyword evidence="3" id="KW-1003">Cell membrane</keyword>
<dbReference type="PANTHER" id="PTHR32322:SF2">
    <property type="entry name" value="EAMA DOMAIN-CONTAINING PROTEIN"/>
    <property type="match status" value="1"/>
</dbReference>
<dbReference type="SUPFAM" id="SSF103481">
    <property type="entry name" value="Multidrug resistance efflux transporter EmrE"/>
    <property type="match status" value="2"/>
</dbReference>
<evidence type="ECO:0000256" key="6">
    <source>
        <dbReference type="ARBA" id="ARBA00023136"/>
    </source>
</evidence>
<dbReference type="eggNOG" id="COG0697">
    <property type="taxonomic scope" value="Bacteria"/>
</dbReference>
<dbReference type="STRING" id="745411.B3C1_15974"/>
<feature type="transmembrane region" description="Helical" evidence="7">
    <location>
        <begin position="30"/>
        <end position="51"/>
    </location>
</feature>
<dbReference type="OrthoDB" id="5584577at2"/>
<keyword evidence="4 7" id="KW-0812">Transmembrane</keyword>
<comment type="similarity">
    <text evidence="2">Belongs to the EamA transporter family.</text>
</comment>
<evidence type="ECO:0000256" key="5">
    <source>
        <dbReference type="ARBA" id="ARBA00022989"/>
    </source>
</evidence>
<evidence type="ECO:0000256" key="7">
    <source>
        <dbReference type="SAM" id="Phobius"/>
    </source>
</evidence>
<sequence length="292" mass="31018">MPVVALVVAMALWASTFVVLKVLFEEVSPLWVICARMWVAALALALGYRFWGKARYQKGDWRLLLAMSLAEPCLYFVFEAKALLYTSAGQAGMVTAVLPVLTVSGAVLFLKEKASPRLWLGLALAVLGVLWLSGAAENSAQAPNALLGNALEFAAMLCAAFYSLSLKHLSGRYSPLWLTAIQAFSGALFFLPLALATAPLPATLSPSALGAMLYLGLGVTLGAYGLYNFAMARLPAARVAVFVNLIPLFSLLLAMGLLGERLGLWQGLACLLVLGGVLLSQERPKAKAAIAD</sequence>
<dbReference type="PANTHER" id="PTHR32322">
    <property type="entry name" value="INNER MEMBRANE TRANSPORTER"/>
    <property type="match status" value="1"/>
</dbReference>
<feature type="transmembrane region" description="Helical" evidence="7">
    <location>
        <begin position="264"/>
        <end position="280"/>
    </location>
</feature>
<evidence type="ECO:0000256" key="4">
    <source>
        <dbReference type="ARBA" id="ARBA00022692"/>
    </source>
</evidence>
<proteinExistence type="inferred from homology"/>
<dbReference type="Pfam" id="PF00892">
    <property type="entry name" value="EamA"/>
    <property type="match status" value="2"/>
</dbReference>
<feature type="transmembrane region" description="Helical" evidence="7">
    <location>
        <begin position="146"/>
        <end position="164"/>
    </location>
</feature>
<comment type="caution">
    <text evidence="9">The sequence shown here is derived from an EMBL/GenBank/DDBJ whole genome shotgun (WGS) entry which is preliminary data.</text>
</comment>
<keyword evidence="5 7" id="KW-1133">Transmembrane helix</keyword>
<feature type="transmembrane region" description="Helical" evidence="7">
    <location>
        <begin position="239"/>
        <end position="258"/>
    </location>
</feature>
<dbReference type="GO" id="GO:0016020">
    <property type="term" value="C:membrane"/>
    <property type="evidence" value="ECO:0007669"/>
    <property type="project" value="UniProtKB-SubCell"/>
</dbReference>
<feature type="domain" description="EamA" evidence="8">
    <location>
        <begin position="3"/>
        <end position="133"/>
    </location>
</feature>
<name>K2J2X2_9GAMM</name>
<feature type="domain" description="EamA" evidence="8">
    <location>
        <begin position="148"/>
        <end position="279"/>
    </location>
</feature>
<dbReference type="InterPro" id="IPR037185">
    <property type="entry name" value="EmrE-like"/>
</dbReference>
<evidence type="ECO:0000256" key="1">
    <source>
        <dbReference type="ARBA" id="ARBA00004651"/>
    </source>
</evidence>